<reference evidence="1 2" key="1">
    <citation type="submission" date="2020-08" db="EMBL/GenBank/DDBJ databases">
        <title>Genomic Encyclopedia of Type Strains, Phase IV (KMG-IV): sequencing the most valuable type-strain genomes for metagenomic binning, comparative biology and taxonomic classification.</title>
        <authorList>
            <person name="Goeker M."/>
        </authorList>
    </citation>
    <scope>NUCLEOTIDE SEQUENCE [LARGE SCALE GENOMIC DNA]</scope>
    <source>
        <strain evidence="1 2">DSM 26287</strain>
    </source>
</reference>
<dbReference type="AlphaFoldDB" id="A0A7X0NGB5"/>
<dbReference type="RefSeq" id="WP_184423666.1">
    <property type="nucleotide sequence ID" value="NZ_AP027362.1"/>
</dbReference>
<evidence type="ECO:0000313" key="1">
    <source>
        <dbReference type="EMBL" id="MBB6542855.1"/>
    </source>
</evidence>
<proteinExistence type="predicted"/>
<name>A0A7X0NGB5_9GAMM</name>
<dbReference type="Proteomes" id="UP000537141">
    <property type="component" value="Unassembled WGS sequence"/>
</dbReference>
<protein>
    <submittedName>
        <fullName evidence="1">Uncharacterized protein</fullName>
    </submittedName>
</protein>
<dbReference type="EMBL" id="JACHHU010000008">
    <property type="protein sequence ID" value="MBB6542855.1"/>
    <property type="molecule type" value="Genomic_DNA"/>
</dbReference>
<dbReference type="InterPro" id="IPR015943">
    <property type="entry name" value="WD40/YVTN_repeat-like_dom_sf"/>
</dbReference>
<dbReference type="Gene3D" id="2.130.10.10">
    <property type="entry name" value="YVTN repeat-like/Quinoprotein amine dehydrogenase"/>
    <property type="match status" value="1"/>
</dbReference>
<accession>A0A7X0NGB5</accession>
<keyword evidence="2" id="KW-1185">Reference proteome</keyword>
<dbReference type="SUPFAM" id="SSF110296">
    <property type="entry name" value="Oligoxyloglucan reducing end-specific cellobiohydrolase"/>
    <property type="match status" value="1"/>
</dbReference>
<organism evidence="1 2">
    <name type="scientific">Thalassotalea piscium</name>
    <dbReference type="NCBI Taxonomy" id="1230533"/>
    <lineage>
        <taxon>Bacteria</taxon>
        <taxon>Pseudomonadati</taxon>
        <taxon>Pseudomonadota</taxon>
        <taxon>Gammaproteobacteria</taxon>
        <taxon>Alteromonadales</taxon>
        <taxon>Colwelliaceae</taxon>
        <taxon>Thalassotalea</taxon>
    </lineage>
</organism>
<sequence length="491" mass="52500">MLHNILLNAGEYTEQGKQGKYINVVLAAGEITARVRLSGGGVMQTQLVSGMAFPVPQGFESVAFFSEVSQQTKIWLGNLPLTYSPMDSKIVGSSALESKTGLSFYNEVTQLLPSSAGRGKVTLSAKNDFFVGGAGMTIANAIKIKANELFEISTQGAINSFVNLPTATKRTKVIVKEPIETAISGIVSNDSSHIYGMAYSNINDVLIYSDSTKTYRVNASDLSSTNVSIGGGLSLIGREVFVENNKYYVVHADGADIKLTSIDLMDLSIVTVTLLSGVGTAGNAWLDNGKVIVQVTYGTPSLYLCDLDGISSTLIDPIGLTGTQERAIICPNGDILVFANDYCVRSADDGVTWESENPTPFPLAPANRFFTDKVTGAIFLADSKKLWRTIDNGDTWLSIKDFADTIYGVYSVSDCLYVTTSNVTHNVFVSYDSGDSFNLLSDAALTGRAFGVLPAENDKLYVAQDNGLISAFYGDSSITGGEKISILSEVN</sequence>
<evidence type="ECO:0000313" key="2">
    <source>
        <dbReference type="Proteomes" id="UP000537141"/>
    </source>
</evidence>
<gene>
    <name evidence="1" type="ORF">HNQ55_001355</name>
</gene>
<comment type="caution">
    <text evidence="1">The sequence shown here is derived from an EMBL/GenBank/DDBJ whole genome shotgun (WGS) entry which is preliminary data.</text>
</comment>